<organism evidence="1 2">
    <name type="scientific">Scutellospora calospora</name>
    <dbReference type="NCBI Taxonomy" id="85575"/>
    <lineage>
        <taxon>Eukaryota</taxon>
        <taxon>Fungi</taxon>
        <taxon>Fungi incertae sedis</taxon>
        <taxon>Mucoromycota</taxon>
        <taxon>Glomeromycotina</taxon>
        <taxon>Glomeromycetes</taxon>
        <taxon>Diversisporales</taxon>
        <taxon>Gigasporaceae</taxon>
        <taxon>Scutellospora</taxon>
    </lineage>
</organism>
<dbReference type="Proteomes" id="UP000789860">
    <property type="component" value="Unassembled WGS sequence"/>
</dbReference>
<name>A0ACA9P4L7_9GLOM</name>
<proteinExistence type="predicted"/>
<feature type="non-terminal residue" evidence="1">
    <location>
        <position position="1"/>
    </location>
</feature>
<gene>
    <name evidence="1" type="ORF">SCALOS_LOCUS10058</name>
</gene>
<comment type="caution">
    <text evidence="1">The sequence shown here is derived from an EMBL/GenBank/DDBJ whole genome shotgun (WGS) entry which is preliminary data.</text>
</comment>
<sequence length="125" mass="14946">CIIEINNHTNYILKPFGRYFEWGRIKYETEHCLTIYPNQTSGRDDSSSGIQGYFIYDVLDKNTDKKICQIKLKFNIPYDTYSYRKSIEYEILENYNNCNNNIKIKTNECWGGHGYSHNRCRFTIQ</sequence>
<evidence type="ECO:0000313" key="1">
    <source>
        <dbReference type="EMBL" id="CAG8689047.1"/>
    </source>
</evidence>
<keyword evidence="2" id="KW-1185">Reference proteome</keyword>
<protein>
    <submittedName>
        <fullName evidence="1">10097_t:CDS:1</fullName>
    </submittedName>
</protein>
<evidence type="ECO:0000313" key="2">
    <source>
        <dbReference type="Proteomes" id="UP000789860"/>
    </source>
</evidence>
<reference evidence="1" key="1">
    <citation type="submission" date="2021-06" db="EMBL/GenBank/DDBJ databases">
        <authorList>
            <person name="Kallberg Y."/>
            <person name="Tangrot J."/>
            <person name="Rosling A."/>
        </authorList>
    </citation>
    <scope>NUCLEOTIDE SEQUENCE</scope>
    <source>
        <strain evidence="1">AU212A</strain>
    </source>
</reference>
<accession>A0ACA9P4L7</accession>
<dbReference type="EMBL" id="CAJVPM010035056">
    <property type="protein sequence ID" value="CAG8689047.1"/>
    <property type="molecule type" value="Genomic_DNA"/>
</dbReference>